<evidence type="ECO:0000256" key="1">
    <source>
        <dbReference type="ARBA" id="ARBA00004123"/>
    </source>
</evidence>
<dbReference type="InterPro" id="IPR017970">
    <property type="entry name" value="Homeobox_CS"/>
</dbReference>
<protein>
    <submittedName>
        <fullName evidence="8">Homeobox protein Nkx-2.6</fullName>
    </submittedName>
</protein>
<dbReference type="InterPro" id="IPR009057">
    <property type="entry name" value="Homeodomain-like_sf"/>
</dbReference>
<keyword evidence="2 5" id="KW-0238">DNA-binding</keyword>
<dbReference type="STRING" id="520822.A0A195B9Y2"/>
<dbReference type="InterPro" id="IPR001356">
    <property type="entry name" value="HD"/>
</dbReference>
<keyword evidence="3 5" id="KW-0371">Homeobox</keyword>
<dbReference type="PRINTS" id="PR00024">
    <property type="entry name" value="HOMEOBOX"/>
</dbReference>
<keyword evidence="4 5" id="KW-0539">Nucleus</keyword>
<feature type="domain" description="Homeobox" evidence="7">
    <location>
        <begin position="114"/>
        <end position="174"/>
    </location>
</feature>
<dbReference type="GO" id="GO:0000981">
    <property type="term" value="F:DNA-binding transcription factor activity, RNA polymerase II-specific"/>
    <property type="evidence" value="ECO:0007669"/>
    <property type="project" value="InterPro"/>
</dbReference>
<evidence type="ECO:0000313" key="9">
    <source>
        <dbReference type="Proteomes" id="UP000078540"/>
    </source>
</evidence>
<proteinExistence type="predicted"/>
<dbReference type="PROSITE" id="PS50071">
    <property type="entry name" value="HOMEOBOX_2"/>
    <property type="match status" value="1"/>
</dbReference>
<dbReference type="SMART" id="SM00389">
    <property type="entry name" value="HOX"/>
    <property type="match status" value="1"/>
</dbReference>
<dbReference type="PANTHER" id="PTHR24340:SF111">
    <property type="entry name" value="HOMEOBOX DOMAIN-CONTAINING PROTEIN"/>
    <property type="match status" value="1"/>
</dbReference>
<dbReference type="SUPFAM" id="SSF46689">
    <property type="entry name" value="Homeodomain-like"/>
    <property type="match status" value="1"/>
</dbReference>
<dbReference type="PANTHER" id="PTHR24340">
    <property type="entry name" value="HOMEOBOX PROTEIN NKX"/>
    <property type="match status" value="1"/>
</dbReference>
<dbReference type="Proteomes" id="UP000078540">
    <property type="component" value="Unassembled WGS sequence"/>
</dbReference>
<sequence length="480" mass="55910">MLSSSVSTPFSVRDILSEDQQLGVMDCYAHHQNQAQQHVHQEYYSYNVISENNWEIDKFPKDQPMPSYQHYSDLNHVHQLSQVVPPYQETSITEDGNIVTSSKTELRKSQSGKRMKRKPRVLFSQTQVYELEQRFKQQRYLSAPEREMLAQSLKLTSTQVKIWFQNRRYKNKRARIEDAEKLQTQNMKNQPLKKIAVPILIKDGKPNVQESYNTPYWPNIRSDLNAPIQTDFRTNEIRLSPDFRSNSNEMRIDSNISTEYKPEVNSDMPGRSSLNDMADKQHVAEYRSNFVTEATSNVHDCNRLIKSEFKTCSNTNEAMSYPDLKTIQSDNKQLMNDRRMSMDASNGEYGFSNYLAPTNYQMQYVNYMEQVPMDQNLQRLCRIRFEITLSEAMGAFWVIARTRRVIWQSSAAHIDDLHQCNRIHGATGAIKGHGNKLIRMSLLNCNRIKSLLQNGVKLYSKKDIFIIILSCRNLILKDSD</sequence>
<dbReference type="PROSITE" id="PS00027">
    <property type="entry name" value="HOMEOBOX_1"/>
    <property type="match status" value="1"/>
</dbReference>
<reference evidence="8 9" key="1">
    <citation type="submission" date="2015-09" db="EMBL/GenBank/DDBJ databases">
        <title>Atta colombica WGS genome.</title>
        <authorList>
            <person name="Nygaard S."/>
            <person name="Hu H."/>
            <person name="Boomsma J."/>
            <person name="Zhang G."/>
        </authorList>
    </citation>
    <scope>NUCLEOTIDE SEQUENCE [LARGE SCALE GENOMIC DNA]</scope>
    <source>
        <strain evidence="8">Treedump-2</strain>
        <tissue evidence="8">Whole body</tissue>
    </source>
</reference>
<name>A0A195B9Y2_9HYME</name>
<organism evidence="8 9">
    <name type="scientific">Atta colombica</name>
    <dbReference type="NCBI Taxonomy" id="520822"/>
    <lineage>
        <taxon>Eukaryota</taxon>
        <taxon>Metazoa</taxon>
        <taxon>Ecdysozoa</taxon>
        <taxon>Arthropoda</taxon>
        <taxon>Hexapoda</taxon>
        <taxon>Insecta</taxon>
        <taxon>Pterygota</taxon>
        <taxon>Neoptera</taxon>
        <taxon>Endopterygota</taxon>
        <taxon>Hymenoptera</taxon>
        <taxon>Apocrita</taxon>
        <taxon>Aculeata</taxon>
        <taxon>Formicoidea</taxon>
        <taxon>Formicidae</taxon>
        <taxon>Myrmicinae</taxon>
        <taxon>Atta</taxon>
    </lineage>
</organism>
<evidence type="ECO:0000259" key="7">
    <source>
        <dbReference type="PROSITE" id="PS50071"/>
    </source>
</evidence>
<dbReference type="Gene3D" id="1.10.10.60">
    <property type="entry name" value="Homeodomain-like"/>
    <property type="match status" value="1"/>
</dbReference>
<dbReference type="InterPro" id="IPR020479">
    <property type="entry name" value="HD_metazoa"/>
</dbReference>
<evidence type="ECO:0000313" key="8">
    <source>
        <dbReference type="EMBL" id="KYM81040.1"/>
    </source>
</evidence>
<dbReference type="GO" id="GO:0005634">
    <property type="term" value="C:nucleus"/>
    <property type="evidence" value="ECO:0007669"/>
    <property type="project" value="UniProtKB-SubCell"/>
</dbReference>
<dbReference type="InterPro" id="IPR050394">
    <property type="entry name" value="Homeobox_NK-like"/>
</dbReference>
<dbReference type="CDD" id="cd00086">
    <property type="entry name" value="homeodomain"/>
    <property type="match status" value="1"/>
</dbReference>
<evidence type="ECO:0000256" key="2">
    <source>
        <dbReference type="ARBA" id="ARBA00023125"/>
    </source>
</evidence>
<comment type="subcellular location">
    <subcellularLocation>
        <location evidence="1 5 6">Nucleus</location>
    </subcellularLocation>
</comment>
<gene>
    <name evidence="8" type="ORF">ALC53_08381</name>
</gene>
<dbReference type="Pfam" id="PF00046">
    <property type="entry name" value="Homeodomain"/>
    <property type="match status" value="1"/>
</dbReference>
<evidence type="ECO:0000256" key="6">
    <source>
        <dbReference type="RuleBase" id="RU000682"/>
    </source>
</evidence>
<evidence type="ECO:0000256" key="5">
    <source>
        <dbReference type="PROSITE-ProRule" id="PRU00108"/>
    </source>
</evidence>
<accession>A0A195B9Y2</accession>
<dbReference type="AlphaFoldDB" id="A0A195B9Y2"/>
<dbReference type="GO" id="GO:0030154">
    <property type="term" value="P:cell differentiation"/>
    <property type="evidence" value="ECO:0007669"/>
    <property type="project" value="TreeGrafter"/>
</dbReference>
<feature type="DNA-binding region" description="Homeobox" evidence="5">
    <location>
        <begin position="116"/>
        <end position="175"/>
    </location>
</feature>
<evidence type="ECO:0000256" key="3">
    <source>
        <dbReference type="ARBA" id="ARBA00023155"/>
    </source>
</evidence>
<dbReference type="EMBL" id="KQ976542">
    <property type="protein sequence ID" value="KYM81040.1"/>
    <property type="molecule type" value="Genomic_DNA"/>
</dbReference>
<keyword evidence="9" id="KW-1185">Reference proteome</keyword>
<dbReference type="GO" id="GO:0000978">
    <property type="term" value="F:RNA polymerase II cis-regulatory region sequence-specific DNA binding"/>
    <property type="evidence" value="ECO:0007669"/>
    <property type="project" value="TreeGrafter"/>
</dbReference>
<evidence type="ECO:0000256" key="4">
    <source>
        <dbReference type="ARBA" id="ARBA00023242"/>
    </source>
</evidence>